<dbReference type="STRING" id="121292.AU252_07440"/>
<dbReference type="Proteomes" id="UP000065151">
    <property type="component" value="Chromosome"/>
</dbReference>
<dbReference type="AlphaFoldDB" id="A0A0U3NW05"/>
<dbReference type="InterPro" id="IPR036819">
    <property type="entry name" value="Subtilisin_inhibitor-like_sf"/>
</dbReference>
<accession>A0A0U3NW05</accession>
<evidence type="ECO:0000313" key="2">
    <source>
        <dbReference type="Proteomes" id="UP000065151"/>
    </source>
</evidence>
<dbReference type="GO" id="GO:0004867">
    <property type="term" value="F:serine-type endopeptidase inhibitor activity"/>
    <property type="evidence" value="ECO:0007669"/>
    <property type="project" value="InterPro"/>
</dbReference>
<dbReference type="Gene3D" id="3.30.350.10">
    <property type="entry name" value="Subtilisin inhibitor-like"/>
    <property type="match status" value="1"/>
</dbReference>
<dbReference type="EMBL" id="CP013747">
    <property type="protein sequence ID" value="ALV41007.1"/>
    <property type="molecule type" value="Genomic_DNA"/>
</dbReference>
<gene>
    <name evidence="1" type="ORF">AU252_07440</name>
</gene>
<dbReference type="SUPFAM" id="SSF55399">
    <property type="entry name" value="Subtilisin inhibitor"/>
    <property type="match status" value="1"/>
</dbReference>
<name>A0A0U3NW05_9MICC</name>
<proteinExistence type="predicted"/>
<dbReference type="KEGG" id="psul:AU252_07440"/>
<evidence type="ECO:0000313" key="1">
    <source>
        <dbReference type="EMBL" id="ALV41007.1"/>
    </source>
</evidence>
<protein>
    <submittedName>
        <fullName evidence="1">Serine protease inhibitor</fullName>
    </submittedName>
</protein>
<dbReference type="RefSeq" id="WP_058930169.1">
    <property type="nucleotide sequence ID" value="NZ_CP013747.1"/>
</dbReference>
<sequence length="117" mass="12758">MRDLELTIRVTEDPDSPEYEFRLIVRDGRPADGCTVPDPAAALSAMERFGEDIFFPKPGPPKLCTQQYGGPQVAVVTGSINGRPVSVTFRRTDGCEISRWRAMAPLFGGTTGSRGEI</sequence>
<organism evidence="1">
    <name type="scientific">Pseudarthrobacter sulfonivorans</name>
    <dbReference type="NCBI Taxonomy" id="121292"/>
    <lineage>
        <taxon>Bacteria</taxon>
        <taxon>Bacillati</taxon>
        <taxon>Actinomycetota</taxon>
        <taxon>Actinomycetes</taxon>
        <taxon>Micrococcales</taxon>
        <taxon>Micrococcaceae</taxon>
        <taxon>Pseudarthrobacter</taxon>
    </lineage>
</organism>
<reference evidence="1 2" key="1">
    <citation type="submission" date="2015-12" db="EMBL/GenBank/DDBJ databases">
        <authorList>
            <person name="Shamseldin A."/>
            <person name="Moawad H."/>
            <person name="Abd El-Rahim W.M."/>
            <person name="Sadowsky M.J."/>
        </authorList>
    </citation>
    <scope>NUCLEOTIDE SEQUENCE [LARGE SCALE GENOMIC DNA]</scope>
    <source>
        <strain evidence="1 2">Ar51</strain>
    </source>
</reference>